<name>A0A1X0DMF7_9MYCO</name>
<dbReference type="Gene3D" id="3.40.190.10">
    <property type="entry name" value="Periplasmic binding protein-like II"/>
    <property type="match status" value="1"/>
</dbReference>
<comment type="caution">
    <text evidence="2">The sequence shown here is derived from an EMBL/GenBank/DDBJ whole genome shotgun (WGS) entry which is preliminary data.</text>
</comment>
<evidence type="ECO:0000259" key="1">
    <source>
        <dbReference type="Pfam" id="PF04069"/>
    </source>
</evidence>
<dbReference type="AlphaFoldDB" id="A0A1X0DMF7"/>
<dbReference type="EMBL" id="MVHS01000003">
    <property type="protein sequence ID" value="ORA73576.1"/>
    <property type="molecule type" value="Genomic_DNA"/>
</dbReference>
<keyword evidence="3" id="KW-1185">Reference proteome</keyword>
<gene>
    <name evidence="2" type="ORF">BST26_02020</name>
</gene>
<dbReference type="SUPFAM" id="SSF53850">
    <property type="entry name" value="Periplasmic binding protein-like II"/>
    <property type="match status" value="1"/>
</dbReference>
<evidence type="ECO:0000313" key="3">
    <source>
        <dbReference type="Proteomes" id="UP000192801"/>
    </source>
</evidence>
<feature type="domain" description="ABC-type glycine betaine transport system substrate-binding" evidence="1">
    <location>
        <begin position="37"/>
        <end position="282"/>
    </location>
</feature>
<dbReference type="GO" id="GO:0022857">
    <property type="term" value="F:transmembrane transporter activity"/>
    <property type="evidence" value="ECO:0007669"/>
    <property type="project" value="InterPro"/>
</dbReference>
<evidence type="ECO:0000313" key="2">
    <source>
        <dbReference type="EMBL" id="ORA73576.1"/>
    </source>
</evidence>
<dbReference type="PROSITE" id="PS51257">
    <property type="entry name" value="PROKAR_LIPOPROTEIN"/>
    <property type="match status" value="1"/>
</dbReference>
<reference evidence="2 3" key="1">
    <citation type="submission" date="2016-12" db="EMBL/GenBank/DDBJ databases">
        <title>The new phylogeny of genus Mycobacterium.</title>
        <authorList>
            <person name="Tortoli E."/>
            <person name="Trovato A."/>
            <person name="Cirillo D.M."/>
        </authorList>
    </citation>
    <scope>NUCLEOTIDE SEQUENCE [LARGE SCALE GENOMIC DNA]</scope>
    <source>
        <strain evidence="2 3">DSM 45130</strain>
    </source>
</reference>
<dbReference type="GO" id="GO:0043190">
    <property type="term" value="C:ATP-binding cassette (ABC) transporter complex"/>
    <property type="evidence" value="ECO:0007669"/>
    <property type="project" value="InterPro"/>
</dbReference>
<dbReference type="Pfam" id="PF04069">
    <property type="entry name" value="OpuAC"/>
    <property type="match status" value="1"/>
</dbReference>
<dbReference type="Proteomes" id="UP000192801">
    <property type="component" value="Unassembled WGS sequence"/>
</dbReference>
<dbReference type="STRING" id="444597.BST26_02020"/>
<protein>
    <recommendedName>
        <fullName evidence="1">ABC-type glycine betaine transport system substrate-binding domain-containing protein</fullName>
    </recommendedName>
</protein>
<dbReference type="RefSeq" id="WP_083029146.1">
    <property type="nucleotide sequence ID" value="NZ_AP022618.1"/>
</dbReference>
<organism evidence="2 3">
    <name type="scientific">Mycolicibacterium insubricum</name>
    <dbReference type="NCBI Taxonomy" id="444597"/>
    <lineage>
        <taxon>Bacteria</taxon>
        <taxon>Bacillati</taxon>
        <taxon>Actinomycetota</taxon>
        <taxon>Actinomycetes</taxon>
        <taxon>Mycobacteriales</taxon>
        <taxon>Mycobacteriaceae</taxon>
        <taxon>Mycolicibacterium</taxon>
    </lineage>
</organism>
<proteinExistence type="predicted"/>
<dbReference type="InterPro" id="IPR007210">
    <property type="entry name" value="ABC_Gly_betaine_transp_sub-bd"/>
</dbReference>
<sequence length="290" mass="29523">MRTPSNRRRVALIAAVLAALLTACGSTPPPPAPELVIGADAADPDSLLLAHVYAAALRYYGTPVRVQTFADPLAELDSGAATIVPGRTGAVLTRLAPGVAGRGDEQVYKAMIGVLPEGVTAGDYTTAAEDKPALAVTKATAKTNGKELAGLAKRCATARPGKVRGTVVPTALGGCKLPASAEFADVPALFDALRAGTVNAAWTTTADPTTPGDVVLLTDGKPALIRAENGVALYRRNELAPQQVVALNEVAGVLDTAALTKMRGALATGADPQALAQDWLAENPIGAQGH</sequence>
<dbReference type="OrthoDB" id="4774756at2"/>
<dbReference type="Gene3D" id="3.40.190.120">
    <property type="entry name" value="Osmoprotection protein (prox), domain 2"/>
    <property type="match status" value="1"/>
</dbReference>
<accession>A0A1X0DMF7</accession>